<dbReference type="CDD" id="cd06546">
    <property type="entry name" value="GH18_CTS3_chitinase"/>
    <property type="match status" value="1"/>
</dbReference>
<dbReference type="InterPro" id="IPR029052">
    <property type="entry name" value="Metallo-depent_PP-like"/>
</dbReference>
<dbReference type="InterPro" id="IPR017853">
    <property type="entry name" value="GH"/>
</dbReference>
<dbReference type="InterPro" id="IPR036291">
    <property type="entry name" value="NAD(P)-bd_dom_sf"/>
</dbReference>
<dbReference type="GO" id="GO:0005975">
    <property type="term" value="P:carbohydrate metabolic process"/>
    <property type="evidence" value="ECO:0007669"/>
    <property type="project" value="InterPro"/>
</dbReference>
<dbReference type="Pfam" id="PF13561">
    <property type="entry name" value="adh_short_C2"/>
    <property type="match status" value="1"/>
</dbReference>
<dbReference type="AlphaFoldDB" id="A0AAF0IGY2"/>
<dbReference type="EMBL" id="CP120627">
    <property type="protein sequence ID" value="WEW56081.1"/>
    <property type="molecule type" value="Genomic_DNA"/>
</dbReference>
<dbReference type="PROSITE" id="PS00061">
    <property type="entry name" value="ADH_SHORT"/>
    <property type="match status" value="1"/>
</dbReference>
<dbReference type="Proteomes" id="UP001219355">
    <property type="component" value="Chromosome 1"/>
</dbReference>
<name>A0AAF0IGY2_9EURO</name>
<feature type="region of interest" description="Disordered" evidence="2">
    <location>
        <begin position="393"/>
        <end position="430"/>
    </location>
</feature>
<evidence type="ECO:0000256" key="1">
    <source>
        <dbReference type="ARBA" id="ARBA00022857"/>
    </source>
</evidence>
<feature type="compositionally biased region" description="Polar residues" evidence="2">
    <location>
        <begin position="409"/>
        <end position="425"/>
    </location>
</feature>
<dbReference type="SUPFAM" id="SSF51735">
    <property type="entry name" value="NAD(P)-binding Rossmann-fold domains"/>
    <property type="match status" value="1"/>
</dbReference>
<dbReference type="PRINTS" id="PR00081">
    <property type="entry name" value="GDHRDH"/>
</dbReference>
<evidence type="ECO:0000259" key="3">
    <source>
        <dbReference type="PROSITE" id="PS51910"/>
    </source>
</evidence>
<dbReference type="Gene3D" id="3.20.20.80">
    <property type="entry name" value="Glycosidases"/>
    <property type="match status" value="1"/>
</dbReference>
<dbReference type="CDD" id="cd07389">
    <property type="entry name" value="MPP_PhoD"/>
    <property type="match status" value="1"/>
</dbReference>
<dbReference type="PANTHER" id="PTHR43606:SF2">
    <property type="entry name" value="ALKALINE PHOSPHATASE FAMILY PROTEIN (AFU_ORTHOLOGUE AFUA_5G03860)"/>
    <property type="match status" value="1"/>
</dbReference>
<keyword evidence="1" id="KW-0521">NADP</keyword>
<organism evidence="4 5">
    <name type="scientific">Emydomyces testavorans</name>
    <dbReference type="NCBI Taxonomy" id="2070801"/>
    <lineage>
        <taxon>Eukaryota</taxon>
        <taxon>Fungi</taxon>
        <taxon>Dikarya</taxon>
        <taxon>Ascomycota</taxon>
        <taxon>Pezizomycotina</taxon>
        <taxon>Eurotiomycetes</taxon>
        <taxon>Eurotiomycetidae</taxon>
        <taxon>Onygenales</taxon>
        <taxon>Nannizziopsiaceae</taxon>
        <taxon>Emydomyces</taxon>
    </lineage>
</organism>
<dbReference type="EC" id="3.1.3.1" evidence="4"/>
<sequence>MAFNCRGSIVLVASMSGMVANKGLKSSVYNSSKAAVIQLGQNLAMEWGSKGIRVNSLCPGHVITPTVEENFEEVPELKRIWENESMLGRLSRPEEFTGAIIFMLSNASSYMTGSTLVIDVRNNCGVSHIILAAIHINDEPGHLTLNDHPPDDPRYVPLWAEMRLMQAMEIKVMGMLGGAAQGSYQKLDGGSADFEAYYCPLRDMIRAHNLDGLDLDVEEEMSLEGIIRLIDRLKSDFGEGFIITLAPVATALVHGLEHLSGFDYRALEAARGSKISWYNVQFYNGWGQMLHVSVYDTIMLQGWKPEKVVIGLLTNPANGSRGYVPMETMSFVLASVLTKYPFFGGISGWEYFNAMPGGLARPWEWAASISMILGMRKILQAIDSKIAAAIPRPSSVKKSRSKKLRNDTGESGNRSESLRQHSSNARGEKPVSALRSLLTGIPSTTSRPASLATISVNIFLVVLSLDFVLRGLIFYSTKDLSFSRVGYVSSTTAKILVREPNKNLPIRVTYQEIGDGVLGRTVTTGTLYSLEESTDFTYPIKITGLKPSTKYRYSLSNSQSGVFVTAPEPGSSESKKVTFVTSSCIKANFPYSPFSHPFRIHGIDILTSTLEKLSSKVRPAFMLFLGDFIYIDVPWRFGSSVQHYRSEYRRVYSSPSWRIGPDSPANIPWIHTLDDHEIANDWASGNVTPPYPAAADPYLHYHVSVNPPIPEHSYSIPSNTTYFSFIHGPASFFLLDTRTYRSQPLRNDSTMLGSAQLHSLLEYISRPEPEGVKWKIITSSVPFTKNWHVGTPDTWGGFLKERRTIFETMWRAELELGVRVVLLSGDRHEFAATRFPDPILSSTSTPEAFSGAGRGVHEFCVGPLNQFYLPIRSYSQEDNEDVAIKYVPDGNFKFGLIDIDLDESGEQPTSYLTYSLYVDGKEVWKYKLSALLAATTGRALPSGEVIMDGTENWEEKLRKNAGEWAGYARQRSGWLGHASGRAWNGLLRGGRIDE</sequence>
<dbReference type="InterPro" id="IPR020904">
    <property type="entry name" value="Sc_DH/Rdtase_CS"/>
</dbReference>
<keyword evidence="5" id="KW-1185">Reference proteome</keyword>
<dbReference type="SUPFAM" id="SSF56300">
    <property type="entry name" value="Metallo-dependent phosphatases"/>
    <property type="match status" value="1"/>
</dbReference>
<dbReference type="InterPro" id="IPR002347">
    <property type="entry name" value="SDR_fam"/>
</dbReference>
<dbReference type="Gene3D" id="3.40.50.720">
    <property type="entry name" value="NAD(P)-binding Rossmann-like Domain"/>
    <property type="match status" value="1"/>
</dbReference>
<dbReference type="InterPro" id="IPR018946">
    <property type="entry name" value="PhoD-like_MPP"/>
</dbReference>
<accession>A0AAF0IGY2</accession>
<dbReference type="GO" id="GO:0004035">
    <property type="term" value="F:alkaline phosphatase activity"/>
    <property type="evidence" value="ECO:0007669"/>
    <property type="project" value="UniProtKB-EC"/>
</dbReference>
<evidence type="ECO:0000313" key="4">
    <source>
        <dbReference type="EMBL" id="WEW56081.1"/>
    </source>
</evidence>
<dbReference type="PANTHER" id="PTHR43606">
    <property type="entry name" value="PHOSPHATASE, PUTATIVE (AFU_ORTHOLOGUE AFUA_6G08710)-RELATED"/>
    <property type="match status" value="1"/>
</dbReference>
<dbReference type="Pfam" id="PF09423">
    <property type="entry name" value="PhoD"/>
    <property type="match status" value="1"/>
</dbReference>
<gene>
    <name evidence="4" type="ORF">PRK78_001516</name>
</gene>
<proteinExistence type="predicted"/>
<feature type="domain" description="GH18" evidence="3">
    <location>
        <begin position="105"/>
        <end position="376"/>
    </location>
</feature>
<evidence type="ECO:0000313" key="5">
    <source>
        <dbReference type="Proteomes" id="UP001219355"/>
    </source>
</evidence>
<dbReference type="Gene3D" id="3.60.21.70">
    <property type="entry name" value="PhoD-like phosphatase"/>
    <property type="match status" value="1"/>
</dbReference>
<dbReference type="InterPro" id="IPR052900">
    <property type="entry name" value="Phospholipid_Metab_Enz"/>
</dbReference>
<keyword evidence="4" id="KW-0378">Hydrolase</keyword>
<dbReference type="Pfam" id="PF00704">
    <property type="entry name" value="Glyco_hydro_18"/>
    <property type="match status" value="1"/>
</dbReference>
<dbReference type="InterPro" id="IPR001223">
    <property type="entry name" value="Glyco_hydro18_cat"/>
</dbReference>
<dbReference type="InterPro" id="IPR038607">
    <property type="entry name" value="PhoD-like_sf"/>
</dbReference>
<protein>
    <submittedName>
        <fullName evidence="4">Chitinase/phosphodiesterase/alkaline phosphatase</fullName>
        <ecNumber evidence="4">3.1.3.1</ecNumber>
    </submittedName>
</protein>
<evidence type="ECO:0000256" key="2">
    <source>
        <dbReference type="SAM" id="MobiDB-lite"/>
    </source>
</evidence>
<reference evidence="4" key="1">
    <citation type="submission" date="2023-03" db="EMBL/GenBank/DDBJ databases">
        <title>Emydomyces testavorans Genome Sequence.</title>
        <authorList>
            <person name="Hoyer L."/>
        </authorList>
    </citation>
    <scope>NUCLEOTIDE SEQUENCE</scope>
    <source>
        <strain evidence="4">16-2883</strain>
    </source>
</reference>
<dbReference type="SUPFAM" id="SSF51445">
    <property type="entry name" value="(Trans)glycosidases"/>
    <property type="match status" value="1"/>
</dbReference>
<dbReference type="PROSITE" id="PS51910">
    <property type="entry name" value="GH18_2"/>
    <property type="match status" value="1"/>
</dbReference>